<protein>
    <submittedName>
        <fullName evidence="2">Porin family protein</fullName>
    </submittedName>
</protein>
<keyword evidence="3" id="KW-1185">Reference proteome</keyword>
<accession>A0A6C0GLQ6</accession>
<dbReference type="RefSeq" id="WP_162444581.1">
    <property type="nucleotide sequence ID" value="NZ_CP048222.1"/>
</dbReference>
<dbReference type="EMBL" id="CP048222">
    <property type="protein sequence ID" value="QHT68570.1"/>
    <property type="molecule type" value="Genomic_DNA"/>
</dbReference>
<dbReference type="Gene3D" id="2.40.160.20">
    <property type="match status" value="1"/>
</dbReference>
<sequence>MKTTLCTFFFFVSICLISYAQTSKGNFLLGGSFGIINEIDDTDLNNVLFSKEKQTFFHVRPSLGYFIANNLVIGLNPNYSSQKTILTGEQNYRSQIFKTFSISPFVRYYKKLNEKVSVFGQANIFSFERMNSEIISRVANVEDKTTSNRTSLSPGFTFSPGLVFFATNKLGIEVSLGLIRYSFTRAKTKGTSIQGNISEPIENTNTNRYAAFSLDPSRFSLGLQFYFSR</sequence>
<feature type="chain" id="PRO_5025341660" evidence="1">
    <location>
        <begin position="21"/>
        <end position="229"/>
    </location>
</feature>
<evidence type="ECO:0000313" key="3">
    <source>
        <dbReference type="Proteomes" id="UP000480178"/>
    </source>
</evidence>
<keyword evidence="1" id="KW-0732">Signal</keyword>
<dbReference type="KEGG" id="rhoz:GXP67_18925"/>
<proteinExistence type="predicted"/>
<evidence type="ECO:0000256" key="1">
    <source>
        <dbReference type="SAM" id="SignalP"/>
    </source>
</evidence>
<dbReference type="AlphaFoldDB" id="A0A6C0GLQ6"/>
<feature type="signal peptide" evidence="1">
    <location>
        <begin position="1"/>
        <end position="20"/>
    </location>
</feature>
<dbReference type="Proteomes" id="UP000480178">
    <property type="component" value="Chromosome"/>
</dbReference>
<organism evidence="2 3">
    <name type="scientific">Rhodocytophaga rosea</name>
    <dbReference type="NCBI Taxonomy" id="2704465"/>
    <lineage>
        <taxon>Bacteria</taxon>
        <taxon>Pseudomonadati</taxon>
        <taxon>Bacteroidota</taxon>
        <taxon>Cytophagia</taxon>
        <taxon>Cytophagales</taxon>
        <taxon>Rhodocytophagaceae</taxon>
        <taxon>Rhodocytophaga</taxon>
    </lineage>
</organism>
<reference evidence="2 3" key="1">
    <citation type="submission" date="2020-01" db="EMBL/GenBank/DDBJ databases">
        <authorList>
            <person name="Kim M.K."/>
        </authorList>
    </citation>
    <scope>NUCLEOTIDE SEQUENCE [LARGE SCALE GENOMIC DNA]</scope>
    <source>
        <strain evidence="2 3">172606-1</strain>
    </source>
</reference>
<name>A0A6C0GLQ6_9BACT</name>
<evidence type="ECO:0000313" key="2">
    <source>
        <dbReference type="EMBL" id="QHT68570.1"/>
    </source>
</evidence>
<gene>
    <name evidence="2" type="ORF">GXP67_18925</name>
</gene>